<sequence>MANDPGAIRHSINRSTTELHYITSTRECPNAFEPQRASSPSQCPSTSADLSESSDDDDEIEHELQRLQREVDEQREKEKQHQELLNFCQEHSSLARQSTRKLKSDRELEVELRQLDEDLATLGEAKQKTDRELARANENLANLQNKWESLSIDHGSLRREHHQLQNHKETMARHNRKNLKELQDDLLAKDVEIESLREHIITVSERRNGLDEQLKQLQKISGNQHDDPRNQTKAWDDRQMELQKHIQDLNREAKDRSASQQREKAASDAHVSRLQQEVHDRSVSQQREKTRWQTEISTIQEKLTAINNDIVPKAQKYDQFLPLWSREEAKLNARVRDLDNEKSYLVREKGALTTEMQSLHQDNIRLNQHVINITSRHRGAEQRNEELLMQIRNLEQASKTITQNNGKDLERWGQEKATLSAQILSLERAAVATTQEKATLSTQIQTLEQAVLTATQVHIQTHLDHCRQRLEEAQTQVAGLQASEHKYRKDLETCQQKLGEARTQTESITIAAQEADRSSTEHICHLQAGKNAAEQSVFQLQSKLDVTKRRLLDSDETTKRFQQEKAQAENDVAELRRRFASSEQTLRRLQDDAVDAHGKLEEVSANTSNQLQVMGEKLKSSEAAANELRARESNIQHSLAATKHEITQLQTEKNGLHRQLSISDGRLETAAQTIQDLRNSSQSSRNDFETQLAELKRQNSELDRRLETAISDSQQTIAEHREKFTEYVQGPVGHMDWQDEKIRGLESMLGEACDKGTEFWEALKDVSERFTMAHTWIIKKVEEGKVLS</sequence>
<name>A0ABR3RTN9_9PLEO</name>
<feature type="region of interest" description="Disordered" evidence="2">
    <location>
        <begin position="250"/>
        <end position="289"/>
    </location>
</feature>
<feature type="compositionally biased region" description="Acidic residues" evidence="2">
    <location>
        <begin position="52"/>
        <end position="61"/>
    </location>
</feature>
<feature type="coiled-coil region" evidence="1">
    <location>
        <begin position="377"/>
        <end position="429"/>
    </location>
</feature>
<comment type="caution">
    <text evidence="3">The sequence shown here is derived from an EMBL/GenBank/DDBJ whole genome shotgun (WGS) entry which is preliminary data.</text>
</comment>
<organism evidence="3 4">
    <name type="scientific">Paraconiothyrium brasiliense</name>
    <dbReference type="NCBI Taxonomy" id="300254"/>
    <lineage>
        <taxon>Eukaryota</taxon>
        <taxon>Fungi</taxon>
        <taxon>Dikarya</taxon>
        <taxon>Ascomycota</taxon>
        <taxon>Pezizomycotina</taxon>
        <taxon>Dothideomycetes</taxon>
        <taxon>Pleosporomycetidae</taxon>
        <taxon>Pleosporales</taxon>
        <taxon>Massarineae</taxon>
        <taxon>Didymosphaeriaceae</taxon>
        <taxon>Paraconiothyrium</taxon>
    </lineage>
</organism>
<feature type="region of interest" description="Disordered" evidence="2">
    <location>
        <begin position="28"/>
        <end position="61"/>
    </location>
</feature>
<gene>
    <name evidence="3" type="ORF">SLS60_002733</name>
</gene>
<proteinExistence type="predicted"/>
<evidence type="ECO:0000256" key="2">
    <source>
        <dbReference type="SAM" id="MobiDB-lite"/>
    </source>
</evidence>
<protein>
    <submittedName>
        <fullName evidence="3">Uncharacterized protein</fullName>
    </submittedName>
</protein>
<evidence type="ECO:0000256" key="1">
    <source>
        <dbReference type="SAM" id="Coils"/>
    </source>
</evidence>
<keyword evidence="1" id="KW-0175">Coiled coil</keyword>
<dbReference type="PANTHER" id="PTHR47357">
    <property type="entry name" value="COP1-INTERACTIVE PROTEIN 1"/>
    <property type="match status" value="1"/>
</dbReference>
<evidence type="ECO:0000313" key="3">
    <source>
        <dbReference type="EMBL" id="KAL1607796.1"/>
    </source>
</evidence>
<evidence type="ECO:0000313" key="4">
    <source>
        <dbReference type="Proteomes" id="UP001521785"/>
    </source>
</evidence>
<feature type="coiled-coil region" evidence="1">
    <location>
        <begin position="463"/>
        <end position="490"/>
    </location>
</feature>
<feature type="coiled-coil region" evidence="1">
    <location>
        <begin position="558"/>
        <end position="712"/>
    </location>
</feature>
<reference evidence="3 4" key="1">
    <citation type="submission" date="2024-02" db="EMBL/GenBank/DDBJ databases">
        <title>De novo assembly and annotation of 12 fungi associated with fruit tree decline syndrome in Ontario, Canada.</title>
        <authorList>
            <person name="Sulman M."/>
            <person name="Ellouze W."/>
            <person name="Ilyukhin E."/>
        </authorList>
    </citation>
    <scope>NUCLEOTIDE SEQUENCE [LARGE SCALE GENOMIC DNA]</scope>
    <source>
        <strain evidence="3 4">M42-189</strain>
    </source>
</reference>
<dbReference type="EMBL" id="JAKJXO020000003">
    <property type="protein sequence ID" value="KAL1607796.1"/>
    <property type="molecule type" value="Genomic_DNA"/>
</dbReference>
<keyword evidence="4" id="KW-1185">Reference proteome</keyword>
<dbReference type="PANTHER" id="PTHR47357:SF1">
    <property type="entry name" value="SPINDLE POLE BODY COMPONENT 110"/>
    <property type="match status" value="1"/>
</dbReference>
<accession>A0ABR3RTN9</accession>
<dbReference type="Proteomes" id="UP001521785">
    <property type="component" value="Unassembled WGS sequence"/>
</dbReference>